<keyword evidence="13" id="KW-0234">DNA repair</keyword>
<name>A0A1H0TMG0_9CLOT</name>
<evidence type="ECO:0000256" key="5">
    <source>
        <dbReference type="ARBA" id="ARBA00022741"/>
    </source>
</evidence>
<organism evidence="20 21">
    <name type="scientific">Clostridium gasigenes</name>
    <dbReference type="NCBI Taxonomy" id="94869"/>
    <lineage>
        <taxon>Bacteria</taxon>
        <taxon>Bacillati</taxon>
        <taxon>Bacillota</taxon>
        <taxon>Clostridia</taxon>
        <taxon>Eubacteriales</taxon>
        <taxon>Clostridiaceae</taxon>
        <taxon>Clostridium</taxon>
    </lineage>
</organism>
<evidence type="ECO:0000256" key="4">
    <source>
        <dbReference type="ARBA" id="ARBA00022723"/>
    </source>
</evidence>
<evidence type="ECO:0000259" key="18">
    <source>
        <dbReference type="PROSITE" id="PS51192"/>
    </source>
</evidence>
<dbReference type="Gene3D" id="3.40.50.300">
    <property type="entry name" value="P-loop containing nucleotide triphosphate hydrolases"/>
    <property type="match status" value="2"/>
</dbReference>
<dbReference type="SUPFAM" id="SSF47819">
    <property type="entry name" value="HRDC-like"/>
    <property type="match status" value="1"/>
</dbReference>
<dbReference type="PROSITE" id="PS51194">
    <property type="entry name" value="HELICASE_CTER"/>
    <property type="match status" value="1"/>
</dbReference>
<dbReference type="InterPro" id="IPR018982">
    <property type="entry name" value="RQC_domain"/>
</dbReference>
<evidence type="ECO:0000256" key="9">
    <source>
        <dbReference type="ARBA" id="ARBA00022833"/>
    </source>
</evidence>
<comment type="similarity">
    <text evidence="3">Belongs to the helicase family. RecQ subfamily.</text>
</comment>
<evidence type="ECO:0000256" key="10">
    <source>
        <dbReference type="ARBA" id="ARBA00022840"/>
    </source>
</evidence>
<dbReference type="InterPro" id="IPR032284">
    <property type="entry name" value="RecQ_Zn-bd"/>
</dbReference>
<evidence type="ECO:0000256" key="7">
    <source>
        <dbReference type="ARBA" id="ARBA00022801"/>
    </source>
</evidence>
<dbReference type="GO" id="GO:0005737">
    <property type="term" value="C:cytoplasm"/>
    <property type="evidence" value="ECO:0007669"/>
    <property type="project" value="TreeGrafter"/>
</dbReference>
<dbReference type="Pfam" id="PF00271">
    <property type="entry name" value="Helicase_C"/>
    <property type="match status" value="1"/>
</dbReference>
<dbReference type="Gene3D" id="1.10.10.10">
    <property type="entry name" value="Winged helix-like DNA-binding domain superfamily/Winged helix DNA-binding domain"/>
    <property type="match status" value="1"/>
</dbReference>
<dbReference type="FunFam" id="3.40.50.300:FF:000296">
    <property type="entry name" value="ATP-dependent DNA helicase RecQ"/>
    <property type="match status" value="1"/>
</dbReference>
<evidence type="ECO:0000256" key="15">
    <source>
        <dbReference type="ARBA" id="ARBA00034617"/>
    </source>
</evidence>
<comment type="catalytic activity">
    <reaction evidence="15">
        <text>Couples ATP hydrolysis with the unwinding of duplex DNA by translocating in the 3'-5' direction.</text>
        <dbReference type="EC" id="5.6.2.4"/>
    </reaction>
</comment>
<dbReference type="GO" id="GO:0005524">
    <property type="term" value="F:ATP binding"/>
    <property type="evidence" value="ECO:0007669"/>
    <property type="project" value="UniProtKB-KW"/>
</dbReference>
<dbReference type="GO" id="GO:0030894">
    <property type="term" value="C:replisome"/>
    <property type="evidence" value="ECO:0007669"/>
    <property type="project" value="TreeGrafter"/>
</dbReference>
<dbReference type="InterPro" id="IPR044876">
    <property type="entry name" value="HRDC_dom_sf"/>
</dbReference>
<evidence type="ECO:0000256" key="2">
    <source>
        <dbReference type="ARBA" id="ARBA00001947"/>
    </source>
</evidence>
<dbReference type="PROSITE" id="PS50967">
    <property type="entry name" value="HRDC"/>
    <property type="match status" value="1"/>
</dbReference>
<keyword evidence="10" id="KW-0067">ATP-binding</keyword>
<dbReference type="InterPro" id="IPR006293">
    <property type="entry name" value="DNA_helicase_ATP-dep_RecQ_bac"/>
</dbReference>
<evidence type="ECO:0000256" key="1">
    <source>
        <dbReference type="ARBA" id="ARBA00001946"/>
    </source>
</evidence>
<dbReference type="Proteomes" id="UP000198597">
    <property type="component" value="Unassembled WGS sequence"/>
</dbReference>
<accession>A0A1H0TMG0</accession>
<dbReference type="InterPro" id="IPR036388">
    <property type="entry name" value="WH-like_DNA-bd_sf"/>
</dbReference>
<evidence type="ECO:0000256" key="13">
    <source>
        <dbReference type="ARBA" id="ARBA00023204"/>
    </source>
</evidence>
<dbReference type="InterPro" id="IPR002121">
    <property type="entry name" value="HRDC_dom"/>
</dbReference>
<protein>
    <recommendedName>
        <fullName evidence="16">DNA helicase RecQ</fullName>
        <ecNumber evidence="16">5.6.2.4</ecNumber>
    </recommendedName>
</protein>
<evidence type="ECO:0000256" key="6">
    <source>
        <dbReference type="ARBA" id="ARBA00022763"/>
    </source>
</evidence>
<dbReference type="SMART" id="SM00487">
    <property type="entry name" value="DEXDc"/>
    <property type="match status" value="1"/>
</dbReference>
<dbReference type="Pfam" id="PF09382">
    <property type="entry name" value="RQC"/>
    <property type="match status" value="1"/>
</dbReference>
<keyword evidence="6" id="KW-0227">DNA damage</keyword>
<sequence>MTSPIEILKKYFGYSSFREGQQEIISNIMRGRDSFAIMPTGGGKSVCYQIPAAIFSGITLVISPLISLMKDQVDNVNDIGINAEYINSTQNLDEIKCIFERCYKGDVKLLYIAPERLENNYFIKMLRRITISQVAVDEAHCVSMWGHDFRKSYTNIAPFIRSLENRPIVTAFTATATMEVRKDIIKLLELSNTYTYLGSFNRDNLSINVHIEEDKLEFVKDMIREKEEESGIIYCLTRKEVDALYEYLKENGYNVGKYHGGIKDEEKKYWQEEFLNENINVMIATSAFGMGIDKSNVRYIIHFTLPKNIECYYQEIGRSGRDGGVAKCHLLYSRRDIRTLEYMINSTTSIGRRQIDLMKIQGMIDFCETKDCYRSFILKYFGEEKFNDYCNNCSNCLKNDELRDYTRETQMILSCVYRTRENFGISVLIDILRGFRGPKIIQNKLDELTTYGIMKEYNNKFIRDLIKTLIDLGYVGLRDGTYSMLKLNPKSIKVLKSQEKVICKLEEDVEEQILDKELFQNFKLWRKEKAYKEKIKPYIIFSDSTLIELSNKQPKDKEELMAIRGMGEKKFERYGEEILDLINLKKV</sequence>
<keyword evidence="8 20" id="KW-0347">Helicase</keyword>
<dbReference type="EC" id="5.6.2.4" evidence="16"/>
<dbReference type="Pfam" id="PF00570">
    <property type="entry name" value="HRDC"/>
    <property type="match status" value="1"/>
</dbReference>
<dbReference type="GO" id="GO:0003677">
    <property type="term" value="F:DNA binding"/>
    <property type="evidence" value="ECO:0007669"/>
    <property type="project" value="UniProtKB-KW"/>
</dbReference>
<dbReference type="InterPro" id="IPR027417">
    <property type="entry name" value="P-loop_NTPase"/>
</dbReference>
<dbReference type="Pfam" id="PF00270">
    <property type="entry name" value="DEAD"/>
    <property type="match status" value="1"/>
</dbReference>
<evidence type="ECO:0000256" key="3">
    <source>
        <dbReference type="ARBA" id="ARBA00005446"/>
    </source>
</evidence>
<reference evidence="20 21" key="1">
    <citation type="submission" date="2016-10" db="EMBL/GenBank/DDBJ databases">
        <authorList>
            <person name="de Groot N.N."/>
        </authorList>
    </citation>
    <scope>NUCLEOTIDE SEQUENCE [LARGE SCALE GENOMIC DNA]</scope>
    <source>
        <strain evidence="20 21">DSM 12272</strain>
    </source>
</reference>
<dbReference type="InterPro" id="IPR004589">
    <property type="entry name" value="DNA_helicase_ATP-dep_RecQ"/>
</dbReference>
<keyword evidence="14" id="KW-0413">Isomerase</keyword>
<proteinExistence type="inferred from homology"/>
<keyword evidence="4" id="KW-0479">Metal-binding</keyword>
<dbReference type="InterPro" id="IPR011545">
    <property type="entry name" value="DEAD/DEAH_box_helicase_dom"/>
</dbReference>
<feature type="domain" description="Helicase C-terminal" evidence="19">
    <location>
        <begin position="218"/>
        <end position="366"/>
    </location>
</feature>
<dbReference type="GO" id="GO:0006281">
    <property type="term" value="P:DNA repair"/>
    <property type="evidence" value="ECO:0007669"/>
    <property type="project" value="UniProtKB-KW"/>
</dbReference>
<evidence type="ECO:0000259" key="19">
    <source>
        <dbReference type="PROSITE" id="PS51194"/>
    </source>
</evidence>
<keyword evidence="21" id="KW-1185">Reference proteome</keyword>
<keyword evidence="12" id="KW-0233">DNA recombination</keyword>
<dbReference type="OrthoDB" id="9763310at2"/>
<dbReference type="GO" id="GO:0046872">
    <property type="term" value="F:metal ion binding"/>
    <property type="evidence" value="ECO:0007669"/>
    <property type="project" value="UniProtKB-KW"/>
</dbReference>
<comment type="cofactor">
    <cofactor evidence="2">
        <name>Zn(2+)</name>
        <dbReference type="ChEBI" id="CHEBI:29105"/>
    </cofactor>
</comment>
<dbReference type="CDD" id="cd17920">
    <property type="entry name" value="DEXHc_RecQ"/>
    <property type="match status" value="1"/>
</dbReference>
<dbReference type="InterPro" id="IPR036390">
    <property type="entry name" value="WH_DNA-bd_sf"/>
</dbReference>
<evidence type="ECO:0000256" key="8">
    <source>
        <dbReference type="ARBA" id="ARBA00022806"/>
    </source>
</evidence>
<dbReference type="GO" id="GO:0006260">
    <property type="term" value="P:DNA replication"/>
    <property type="evidence" value="ECO:0007669"/>
    <property type="project" value="InterPro"/>
</dbReference>
<evidence type="ECO:0000256" key="14">
    <source>
        <dbReference type="ARBA" id="ARBA00023235"/>
    </source>
</evidence>
<dbReference type="NCBIfam" id="TIGR01389">
    <property type="entry name" value="recQ"/>
    <property type="match status" value="1"/>
</dbReference>
<keyword evidence="11" id="KW-0238">DNA-binding</keyword>
<dbReference type="AlphaFoldDB" id="A0A1H0TMG0"/>
<gene>
    <name evidence="20" type="ORF">SAMN04488529_107118</name>
</gene>
<dbReference type="SUPFAM" id="SSF52540">
    <property type="entry name" value="P-loop containing nucleoside triphosphate hydrolases"/>
    <property type="match status" value="1"/>
</dbReference>
<dbReference type="InterPro" id="IPR010997">
    <property type="entry name" value="HRDC-like_sf"/>
</dbReference>
<dbReference type="PROSITE" id="PS51192">
    <property type="entry name" value="HELICASE_ATP_BIND_1"/>
    <property type="match status" value="1"/>
</dbReference>
<keyword evidence="9" id="KW-0862">Zinc</keyword>
<dbReference type="SUPFAM" id="SSF46785">
    <property type="entry name" value="Winged helix' DNA-binding domain"/>
    <property type="match status" value="1"/>
</dbReference>
<dbReference type="GO" id="GO:0043138">
    <property type="term" value="F:3'-5' DNA helicase activity"/>
    <property type="evidence" value="ECO:0007669"/>
    <property type="project" value="UniProtKB-EC"/>
</dbReference>
<evidence type="ECO:0000256" key="11">
    <source>
        <dbReference type="ARBA" id="ARBA00023125"/>
    </source>
</evidence>
<dbReference type="SMART" id="SM00341">
    <property type="entry name" value="HRDC"/>
    <property type="match status" value="1"/>
</dbReference>
<dbReference type="EMBL" id="FNJM01000007">
    <property type="protein sequence ID" value="SDP54870.1"/>
    <property type="molecule type" value="Genomic_DNA"/>
</dbReference>
<keyword evidence="5" id="KW-0547">Nucleotide-binding</keyword>
<feature type="domain" description="HRDC" evidence="17">
    <location>
        <begin position="512"/>
        <end position="587"/>
    </location>
</feature>
<dbReference type="Gene3D" id="1.10.150.80">
    <property type="entry name" value="HRDC domain"/>
    <property type="match status" value="1"/>
</dbReference>
<dbReference type="SMART" id="SM00956">
    <property type="entry name" value="RQC"/>
    <property type="match status" value="1"/>
</dbReference>
<dbReference type="GO" id="GO:0009378">
    <property type="term" value="F:four-way junction helicase activity"/>
    <property type="evidence" value="ECO:0007669"/>
    <property type="project" value="TreeGrafter"/>
</dbReference>
<dbReference type="RefSeq" id="WP_089970409.1">
    <property type="nucleotide sequence ID" value="NZ_FNJM01000007.1"/>
</dbReference>
<dbReference type="GO" id="GO:0009432">
    <property type="term" value="P:SOS response"/>
    <property type="evidence" value="ECO:0007669"/>
    <property type="project" value="UniProtKB-UniRule"/>
</dbReference>
<comment type="cofactor">
    <cofactor evidence="1">
        <name>Mg(2+)</name>
        <dbReference type="ChEBI" id="CHEBI:18420"/>
    </cofactor>
</comment>
<dbReference type="STRING" id="94869.SAMN04488529_107118"/>
<dbReference type="NCBIfam" id="TIGR00614">
    <property type="entry name" value="recQ_fam"/>
    <property type="match status" value="1"/>
</dbReference>
<keyword evidence="7" id="KW-0378">Hydrolase</keyword>
<dbReference type="SMART" id="SM00490">
    <property type="entry name" value="HELICc"/>
    <property type="match status" value="1"/>
</dbReference>
<evidence type="ECO:0000313" key="20">
    <source>
        <dbReference type="EMBL" id="SDP54870.1"/>
    </source>
</evidence>
<evidence type="ECO:0000256" key="16">
    <source>
        <dbReference type="NCBIfam" id="TIGR01389"/>
    </source>
</evidence>
<dbReference type="PANTHER" id="PTHR13710">
    <property type="entry name" value="DNA HELICASE RECQ FAMILY MEMBER"/>
    <property type="match status" value="1"/>
</dbReference>
<dbReference type="PANTHER" id="PTHR13710:SF105">
    <property type="entry name" value="ATP-DEPENDENT DNA HELICASE Q1"/>
    <property type="match status" value="1"/>
</dbReference>
<dbReference type="InterPro" id="IPR014001">
    <property type="entry name" value="Helicase_ATP-bd"/>
</dbReference>
<dbReference type="GO" id="GO:0043590">
    <property type="term" value="C:bacterial nucleoid"/>
    <property type="evidence" value="ECO:0007669"/>
    <property type="project" value="TreeGrafter"/>
</dbReference>
<evidence type="ECO:0000259" key="17">
    <source>
        <dbReference type="PROSITE" id="PS50967"/>
    </source>
</evidence>
<feature type="domain" description="Helicase ATP-binding" evidence="18">
    <location>
        <begin position="25"/>
        <end position="194"/>
    </location>
</feature>
<dbReference type="Pfam" id="PF16124">
    <property type="entry name" value="RecQ_Zn_bind"/>
    <property type="match status" value="1"/>
</dbReference>
<dbReference type="GO" id="GO:0016787">
    <property type="term" value="F:hydrolase activity"/>
    <property type="evidence" value="ECO:0007669"/>
    <property type="project" value="UniProtKB-KW"/>
</dbReference>
<evidence type="ECO:0000313" key="21">
    <source>
        <dbReference type="Proteomes" id="UP000198597"/>
    </source>
</evidence>
<dbReference type="InterPro" id="IPR001650">
    <property type="entry name" value="Helicase_C-like"/>
</dbReference>
<dbReference type="GO" id="GO:0006310">
    <property type="term" value="P:DNA recombination"/>
    <property type="evidence" value="ECO:0007669"/>
    <property type="project" value="UniProtKB-UniRule"/>
</dbReference>
<evidence type="ECO:0000256" key="12">
    <source>
        <dbReference type="ARBA" id="ARBA00023172"/>
    </source>
</evidence>